<accession>A0A2S7WPU6</accession>
<name>A0A2S7WPU6_9FLAO</name>
<dbReference type="InterPro" id="IPR008969">
    <property type="entry name" value="CarboxyPept-like_regulatory"/>
</dbReference>
<proteinExistence type="predicted"/>
<dbReference type="Gene3D" id="2.60.40.1120">
    <property type="entry name" value="Carboxypeptidase-like, regulatory domain"/>
    <property type="match status" value="1"/>
</dbReference>
<dbReference type="SUPFAM" id="SSF56935">
    <property type="entry name" value="Porins"/>
    <property type="match status" value="1"/>
</dbReference>
<dbReference type="OrthoDB" id="603275at2"/>
<protein>
    <recommendedName>
        <fullName evidence="3">TonB-dependent receptor</fullName>
    </recommendedName>
</protein>
<dbReference type="AlphaFoldDB" id="A0A2S7WPU6"/>
<dbReference type="Proteomes" id="UP000238882">
    <property type="component" value="Unassembled WGS sequence"/>
</dbReference>
<dbReference type="Pfam" id="PF13715">
    <property type="entry name" value="CarbopepD_reg_2"/>
    <property type="match status" value="1"/>
</dbReference>
<comment type="caution">
    <text evidence="1">The sequence shown here is derived from an EMBL/GenBank/DDBJ whole genome shotgun (WGS) entry which is preliminary data.</text>
</comment>
<evidence type="ECO:0000313" key="1">
    <source>
        <dbReference type="EMBL" id="PQJ79476.1"/>
    </source>
</evidence>
<sequence>MKIQLKISFFLLLILFNLKILGQSVINGTVKSTKNQKLNNVNILLSNLTKTRVVAYNFSDDKGNYILETNKTGNFILSFSALGYKKVETPITITKEIKIITKNVTLEEETFELTEVIIEAEKTIKIKKDTIEVKVNKFLKPNDATVEDLLKKIPGVTVDIEGTIKVGNQEIEKLMVDGDDFFERGYKILSKNMPPDQLEKIQILQKYSNNRLLKDIEESDKVALNLVLKEDAKRQWFGNFSVNYGIISENRYELKTYAMNFGKKNKYILLSNFNNLGYDATGDINHLIRPFRFGEPASIGDNQQVNSMLNLRFGQGNFKKSRTNFNNTELVSLNAIFNPTKKLKIKTLGFFNWDENDFFKNSTQNFTAKNTNFTNSEDYTIRNTKRIAFGKLDVTCNFSSTQMLEATTKYNNGDFFDSTNLLFNGNSTIESLKHQNTLFDQKINYTNKFTNKKVFLLTGRFIDEKAPQSYRINQFFYADLFPNLTNVDNVQQQSEDQLLFVGVNAHLFDRKENDNLFELQIGNEFRRDKLISEFSLLDDESVLDNPVDYQNNTTYSVNDLYIKTKYLLALNKFKLVGNLEVHQLFNHLKTNEIAENQNPLFFNPSLGFDWKINYINKLTASYSHNTSNAGILDVYQNFTLTGFRNFSKGTGTFNQLDASSFTVNYQLGNWSDRFFANTFFIYNKNHDFFSTNSIINQNYSQSEKILIKDREFVSVNTNIDNYFKFISSNLKLNLGYSKSQFKNIINSSNLRNITSLNYNYGFELRSGFSGVFNYHFGTKWITSEIKTTFNNSFTDNNSFLDLSFIFNDNFDIELKSERYYFGNLQNDNTYYFVDLDIRYKLFKNKMTLGIVGKNLTNTEKFRNFSISDIGSSNVEYRLLPRFVLLKLDYRF</sequence>
<gene>
    <name evidence="1" type="ORF">BTO18_09965</name>
</gene>
<dbReference type="RefSeq" id="WP_105016073.1">
    <property type="nucleotide sequence ID" value="NZ_MSCN01000001.1"/>
</dbReference>
<evidence type="ECO:0008006" key="3">
    <source>
        <dbReference type="Google" id="ProtNLM"/>
    </source>
</evidence>
<reference evidence="1 2" key="1">
    <citation type="submission" date="2016-12" db="EMBL/GenBank/DDBJ databases">
        <title>Trade-off between light-utilization and light-protection in marine flavobacteria.</title>
        <authorList>
            <person name="Kumagai Y."/>
            <person name="Yoshizawa S."/>
            <person name="Kogure K."/>
            <person name="Iwasaki W."/>
        </authorList>
    </citation>
    <scope>NUCLEOTIDE SEQUENCE [LARGE SCALE GENOMIC DNA]</scope>
    <source>
        <strain evidence="1 2">NBRC 108759</strain>
    </source>
</reference>
<keyword evidence="2" id="KW-1185">Reference proteome</keyword>
<organism evidence="1 2">
    <name type="scientific">Polaribacter porphyrae</name>
    <dbReference type="NCBI Taxonomy" id="1137780"/>
    <lineage>
        <taxon>Bacteria</taxon>
        <taxon>Pseudomonadati</taxon>
        <taxon>Bacteroidota</taxon>
        <taxon>Flavobacteriia</taxon>
        <taxon>Flavobacteriales</taxon>
        <taxon>Flavobacteriaceae</taxon>
    </lineage>
</organism>
<evidence type="ECO:0000313" key="2">
    <source>
        <dbReference type="Proteomes" id="UP000238882"/>
    </source>
</evidence>
<dbReference type="EMBL" id="MSCN01000001">
    <property type="protein sequence ID" value="PQJ79476.1"/>
    <property type="molecule type" value="Genomic_DNA"/>
</dbReference>
<dbReference type="SUPFAM" id="SSF49464">
    <property type="entry name" value="Carboxypeptidase regulatory domain-like"/>
    <property type="match status" value="1"/>
</dbReference>